<feature type="repeat" description="ANK" evidence="3">
    <location>
        <begin position="1149"/>
        <end position="1182"/>
    </location>
</feature>
<keyword evidence="2 3" id="KW-0040">ANK repeat</keyword>
<keyword evidence="9" id="KW-1185">Reference proteome</keyword>
<dbReference type="Gene3D" id="3.40.50.300">
    <property type="entry name" value="P-loop containing nucleotide triphosphate hydrolases"/>
    <property type="match status" value="1"/>
</dbReference>
<keyword evidence="1" id="KW-0677">Repeat</keyword>
<dbReference type="Pfam" id="PF13606">
    <property type="entry name" value="Ank_3"/>
    <property type="match status" value="1"/>
</dbReference>
<dbReference type="EMBL" id="KN847481">
    <property type="protein sequence ID" value="KIX01570.1"/>
    <property type="molecule type" value="Genomic_DNA"/>
</dbReference>
<dbReference type="Gene3D" id="1.25.40.20">
    <property type="entry name" value="Ankyrin repeat-containing domain"/>
    <property type="match status" value="5"/>
</dbReference>
<dbReference type="SUPFAM" id="SSF48403">
    <property type="entry name" value="Ankyrin repeat"/>
    <property type="match status" value="2"/>
</dbReference>
<feature type="domain" description="Nephrocystin 3-like N-terminal" evidence="7">
    <location>
        <begin position="247"/>
        <end position="415"/>
    </location>
</feature>
<evidence type="ECO:0000256" key="3">
    <source>
        <dbReference type="PROSITE-ProRule" id="PRU00023"/>
    </source>
</evidence>
<evidence type="ECO:0000256" key="2">
    <source>
        <dbReference type="ARBA" id="ARBA00023043"/>
    </source>
</evidence>
<organism evidence="8 9">
    <name type="scientific">Rhinocladiella mackenziei CBS 650.93</name>
    <dbReference type="NCBI Taxonomy" id="1442369"/>
    <lineage>
        <taxon>Eukaryota</taxon>
        <taxon>Fungi</taxon>
        <taxon>Dikarya</taxon>
        <taxon>Ascomycota</taxon>
        <taxon>Pezizomycotina</taxon>
        <taxon>Eurotiomycetes</taxon>
        <taxon>Chaetothyriomycetidae</taxon>
        <taxon>Chaetothyriales</taxon>
        <taxon>Herpotrichiellaceae</taxon>
        <taxon>Rhinocladiella</taxon>
    </lineage>
</organism>
<dbReference type="InterPro" id="IPR027417">
    <property type="entry name" value="P-loop_NTPase"/>
</dbReference>
<dbReference type="PROSITE" id="PS50297">
    <property type="entry name" value="ANK_REP_REGION"/>
    <property type="match status" value="10"/>
</dbReference>
<name>A0A0D2IYC3_9EURO</name>
<dbReference type="Pfam" id="PF24883">
    <property type="entry name" value="NPHP3_N"/>
    <property type="match status" value="1"/>
</dbReference>
<feature type="repeat" description="ANK" evidence="3">
    <location>
        <begin position="915"/>
        <end position="944"/>
    </location>
</feature>
<evidence type="ECO:0000313" key="9">
    <source>
        <dbReference type="Proteomes" id="UP000053617"/>
    </source>
</evidence>
<reference evidence="8 9" key="1">
    <citation type="submission" date="2015-01" db="EMBL/GenBank/DDBJ databases">
        <title>The Genome Sequence of Rhinocladiella mackenzie CBS 650.93.</title>
        <authorList>
            <consortium name="The Broad Institute Genomics Platform"/>
            <person name="Cuomo C."/>
            <person name="de Hoog S."/>
            <person name="Gorbushina A."/>
            <person name="Stielow B."/>
            <person name="Teixiera M."/>
            <person name="Abouelleil A."/>
            <person name="Chapman S.B."/>
            <person name="Priest M."/>
            <person name="Young S.K."/>
            <person name="Wortman J."/>
            <person name="Nusbaum C."/>
            <person name="Birren B."/>
        </authorList>
    </citation>
    <scope>NUCLEOTIDE SEQUENCE [LARGE SCALE GENOMIC DNA]</scope>
    <source>
        <strain evidence="8 9">CBS 650.93</strain>
    </source>
</reference>
<evidence type="ECO:0000256" key="4">
    <source>
        <dbReference type="SAM" id="Phobius"/>
    </source>
</evidence>
<dbReference type="InterPro" id="IPR054471">
    <property type="entry name" value="GPIID_WHD"/>
</dbReference>
<dbReference type="Proteomes" id="UP000053617">
    <property type="component" value="Unassembled WGS sequence"/>
</dbReference>
<protein>
    <submittedName>
        <fullName evidence="8">Rhinocladiella mackenziei CBS 650.93 unplaced genomic scaffold supercont1.7, whole genome shotgun sequence</fullName>
    </submittedName>
</protein>
<evidence type="ECO:0000259" key="6">
    <source>
        <dbReference type="Pfam" id="PF22939"/>
    </source>
</evidence>
<feature type="repeat" description="ANK" evidence="3">
    <location>
        <begin position="945"/>
        <end position="977"/>
    </location>
</feature>
<dbReference type="PRINTS" id="PR01415">
    <property type="entry name" value="ANKYRIN"/>
</dbReference>
<evidence type="ECO:0000256" key="1">
    <source>
        <dbReference type="ARBA" id="ARBA00022737"/>
    </source>
</evidence>
<feature type="repeat" description="ANK" evidence="3">
    <location>
        <begin position="1116"/>
        <end position="1148"/>
    </location>
</feature>
<dbReference type="InterPro" id="IPR056884">
    <property type="entry name" value="NPHP3-like_N"/>
</dbReference>
<evidence type="ECO:0000313" key="8">
    <source>
        <dbReference type="EMBL" id="KIX01570.1"/>
    </source>
</evidence>
<feature type="repeat" description="ANK" evidence="3">
    <location>
        <begin position="813"/>
        <end position="845"/>
    </location>
</feature>
<gene>
    <name evidence="8" type="ORF">Z518_09296</name>
</gene>
<accession>A0A0D2IYC3</accession>
<dbReference type="RefSeq" id="XP_013268706.1">
    <property type="nucleotide sequence ID" value="XM_013413252.1"/>
</dbReference>
<evidence type="ECO:0000259" key="5">
    <source>
        <dbReference type="Pfam" id="PF17111"/>
    </source>
</evidence>
<feature type="domain" description="GPI inositol-deacylase winged helix" evidence="6">
    <location>
        <begin position="525"/>
        <end position="604"/>
    </location>
</feature>
<dbReference type="InterPro" id="IPR002110">
    <property type="entry name" value="Ankyrin_rpt"/>
</dbReference>
<dbReference type="GeneID" id="25297367"/>
<dbReference type="Pfam" id="PF22939">
    <property type="entry name" value="WHD_GPIID"/>
    <property type="match status" value="1"/>
</dbReference>
<feature type="transmembrane region" description="Helical" evidence="4">
    <location>
        <begin position="6"/>
        <end position="28"/>
    </location>
</feature>
<dbReference type="SUPFAM" id="SSF52540">
    <property type="entry name" value="P-loop containing nucleoside triphosphate hydrolases"/>
    <property type="match status" value="1"/>
</dbReference>
<keyword evidence="4" id="KW-0812">Transmembrane</keyword>
<sequence>MDGVSVASGVAGLITLALQVSGTIAIYVNSIKERSKNIQELHDELLLLGEVLSGLRDFLDSEKARGRSFDSNSVLQKALRDCRDRIERIGDRLKPSDGGKAARALDKLRWPFEQREVMQMVENLRRYGQTFQFAFTIEGCALLSQTSDDATKGLQEMLQVSRKISELSAQMGLSTEESSKRTAQLEQIMALVPMLARTAADVSELSQASRLAELREQERRTTDILDWLAPVSSLHKHRDLQLRRAEGTGRWFLEHRDFLAWAEDETGEHDLLCVGGPGAGKSVLCSLIIDHLRATFKDREVAVAYYYYDYSEQQSQSPSHFAGSLLRQLSSSGDMVPSAVAEFYQRTRNDVKDQTWFNDLRTILRRVAATYSRCYIIVDALDEADGQSRRSGFFDVLDAVRNSSGSVVKVLVTSRPHVVSNGGRFHNARTIDILADPRDLRQFLTKAIQDHPDSEYTMDDELRGQILNTLCDNANGMFLLPALQIRTILDQITKADVKKTLQHLSTNLTEAFQSTIQRISNLSATRRELAFRTLMWISHARRPLTVSELQHALALRIDDNDIDRDNFPSVRTLVDCCCGLVEVDRESSIIRLVHHSLEEYLRHQDHGLFINANLIMTQTCLRYLMLESVKLMAFKSRTDFASAIEDFPFLEYAALQWGHHAYGVPAEDIKDLALPLLSDSLSLITIARTRDFRAFDFRKWKAKVWAWAYSSGAGISVTAAFGLKGLLQLLVAQNGRSLRLDARNMYGNTPLHEAALYGHESVAELLIEKGADVLDTNYGSATPLFLAVSYRQLSMVRLLLKHGRAQLDSRGPRGFTALHKAAEQGDQEVVTTLLQAGALVAAHDNQGDTALHLAARRGYLSIAKLLVLAGAFVHIKDRDGLYPLDYAATGGHTELVEYLLENGGRVTQTGRGFWTPLHHAARGGHSKTVSYILDRGADMLAVDSKGNTPLHLAVRSGSMDTAKILLEHKPELKREQLFARDRKGSTPRVVAFYTAHYDIHKYLRAAEWEVLGTKPSNANILTHVIEKGDLEAVREHLDTHPEALTTLDEDGQPPLHVALQEGQKEIVELLMARGASIEMMGYHGWRPLHIAASLGNLELVDLCLACNADLKTRSHTSQTALHKAVSSHSIPVVRRLIEKGADPSETNDRGMTPLHIAAHQNDIQIVRMLVLEYGVDTLARDRQGLTPAMWAERSAHLEVLAFLRVEMKKAKMARKAGLDVQDITYDLSDVDLED</sequence>
<feature type="repeat" description="ANK" evidence="3">
    <location>
        <begin position="1083"/>
        <end position="1115"/>
    </location>
</feature>
<dbReference type="Pfam" id="PF12796">
    <property type="entry name" value="Ank_2"/>
    <property type="match status" value="4"/>
</dbReference>
<feature type="repeat" description="ANK" evidence="3">
    <location>
        <begin position="1050"/>
        <end position="1082"/>
    </location>
</feature>
<dbReference type="HOGENOM" id="CLU_000288_34_23_1"/>
<proteinExistence type="predicted"/>
<dbReference type="PROSITE" id="PS50088">
    <property type="entry name" value="ANK_REPEAT"/>
    <property type="match status" value="10"/>
</dbReference>
<dbReference type="VEuPathDB" id="FungiDB:Z518_09296"/>
<dbReference type="InterPro" id="IPR036770">
    <property type="entry name" value="Ankyrin_rpt-contain_sf"/>
</dbReference>
<dbReference type="SMART" id="SM00248">
    <property type="entry name" value="ANK"/>
    <property type="match status" value="12"/>
</dbReference>
<dbReference type="Pfam" id="PF17111">
    <property type="entry name" value="PigL_N"/>
    <property type="match status" value="1"/>
</dbReference>
<dbReference type="OrthoDB" id="195446at2759"/>
<feature type="domain" description="Azaphilone pigments biosynthesis cluster protein L N-terminal" evidence="5">
    <location>
        <begin position="1"/>
        <end position="159"/>
    </location>
</feature>
<keyword evidence="4" id="KW-1133">Transmembrane helix</keyword>
<dbReference type="Pfam" id="PF00023">
    <property type="entry name" value="Ank"/>
    <property type="match status" value="2"/>
</dbReference>
<evidence type="ECO:0000259" key="7">
    <source>
        <dbReference type="Pfam" id="PF24883"/>
    </source>
</evidence>
<dbReference type="PANTHER" id="PTHR24171">
    <property type="entry name" value="ANKYRIN REPEAT DOMAIN-CONTAINING PROTEIN 39-RELATED"/>
    <property type="match status" value="1"/>
</dbReference>
<feature type="repeat" description="ANK" evidence="3">
    <location>
        <begin position="846"/>
        <end position="878"/>
    </location>
</feature>
<keyword evidence="4" id="KW-0472">Membrane</keyword>
<dbReference type="AlphaFoldDB" id="A0A0D2IYC3"/>
<dbReference type="InterPro" id="IPR031348">
    <property type="entry name" value="PigL_N"/>
</dbReference>
<feature type="repeat" description="ANK" evidence="3">
    <location>
        <begin position="746"/>
        <end position="778"/>
    </location>
</feature>
<feature type="repeat" description="ANK" evidence="3">
    <location>
        <begin position="879"/>
        <end position="911"/>
    </location>
</feature>
<dbReference type="STRING" id="1442369.A0A0D2IYC3"/>